<dbReference type="Pfam" id="PF13715">
    <property type="entry name" value="CarbopepD_reg_2"/>
    <property type="match status" value="1"/>
</dbReference>
<dbReference type="SUPFAM" id="SSF49464">
    <property type="entry name" value="Carboxypeptidase regulatory domain-like"/>
    <property type="match status" value="1"/>
</dbReference>
<evidence type="ECO:0000313" key="1">
    <source>
        <dbReference type="EMBL" id="GAA4417764.1"/>
    </source>
</evidence>
<dbReference type="EMBL" id="BAABHB010000015">
    <property type="protein sequence ID" value="GAA4417764.1"/>
    <property type="molecule type" value="Genomic_DNA"/>
</dbReference>
<organism evidence="1 2">
    <name type="scientific">Nibrella viscosa</name>
    <dbReference type="NCBI Taxonomy" id="1084524"/>
    <lineage>
        <taxon>Bacteria</taxon>
        <taxon>Pseudomonadati</taxon>
        <taxon>Bacteroidota</taxon>
        <taxon>Cytophagia</taxon>
        <taxon>Cytophagales</taxon>
        <taxon>Spirosomataceae</taxon>
        <taxon>Nibrella</taxon>
    </lineage>
</organism>
<dbReference type="InterPro" id="IPR043741">
    <property type="entry name" value="DUF5686"/>
</dbReference>
<sequence length="821" mass="93763">MNRFGLFLGLLVGLLTQGYAQQRYKGVVRDARTREPLAFVSLAVRGTKQGTLTDLDGRFQLQAAPGQSLLVSYVGYRAQAVRLPAEAEVLTISLEPAVTQLSEVVVRPGENPAWAIIRNVLKNRSRNDPESYSTYTCKTYNKSYYTIENFVTDTTTEAYRNQLRRRPDSPMMMDAFTKQMHIWLKESVTEIRYQRPHQRKEIILATKSSFPGDFSMGITPTDFQPFGFYQEVISLPVMERNYLNPIADGTFSRYDFAIEDTLFHERDSTYVLSFQPFPHKRFEGLRGVVYINTDGYAIENIIAMPADTNQKVWFRVQQQYQRIGGRWFPDWLQTDLKMPLAKNTTKLDVLVRNRSQVTDGQINPVLPMKSFDHLTREQRPGAAAVPDSVWQRLRADSLDTRERASYAMWDSLPQLRRLGRFLNGFSGMMQVLTTGTIEGGAVDLVVADLLRWNQYEGTRLGLGVQVTPPPLPWAKLYAYGAFGTLDKAFKYGGSLEANLLPRRDLRLGVSYRQDIAEPGQLTSLSQSLTVLGRPQPRNWLRSRMDSVQTWRVDGYFRPLPHVQLNLYGWREYRQVTAYPYQFSVESVYPRRFYNSELGLNVRIAPREQMQKTGKLESILAGSFPVVDVQVALGMPALGGQFTYTKTVVQVDDEVVSKALGTSRFRLLGGWLNGTVPYPYLFGGPGSSAGGNGFYYYSPNTFQTMGLYEFASDRFAYLFWEHNFGRLLFRLKTRYSQPEVSLSQHIGFGQLSDRKPHEPLAFKTLENGYYESGLSLYNLLRFPFMQSLYMGLGGSVFRRWGPNQLPLARDNYAYRLTVTLSI</sequence>
<dbReference type="Gene3D" id="2.60.40.1120">
    <property type="entry name" value="Carboxypeptidase-like, regulatory domain"/>
    <property type="match status" value="1"/>
</dbReference>
<keyword evidence="2" id="KW-1185">Reference proteome</keyword>
<evidence type="ECO:0008006" key="3">
    <source>
        <dbReference type="Google" id="ProtNLM"/>
    </source>
</evidence>
<evidence type="ECO:0000313" key="2">
    <source>
        <dbReference type="Proteomes" id="UP001500936"/>
    </source>
</evidence>
<dbReference type="Pfam" id="PF18939">
    <property type="entry name" value="DUF5686"/>
    <property type="match status" value="1"/>
</dbReference>
<reference evidence="2" key="1">
    <citation type="journal article" date="2019" name="Int. J. Syst. Evol. Microbiol.">
        <title>The Global Catalogue of Microorganisms (GCM) 10K type strain sequencing project: providing services to taxonomists for standard genome sequencing and annotation.</title>
        <authorList>
            <consortium name="The Broad Institute Genomics Platform"/>
            <consortium name="The Broad Institute Genome Sequencing Center for Infectious Disease"/>
            <person name="Wu L."/>
            <person name="Ma J."/>
        </authorList>
    </citation>
    <scope>NUCLEOTIDE SEQUENCE [LARGE SCALE GENOMIC DNA]</scope>
    <source>
        <strain evidence="2">JCM 17925</strain>
    </source>
</reference>
<name>A0ABP8KXC3_9BACT</name>
<dbReference type="Proteomes" id="UP001500936">
    <property type="component" value="Unassembled WGS sequence"/>
</dbReference>
<dbReference type="RefSeq" id="WP_345270838.1">
    <property type="nucleotide sequence ID" value="NZ_BAABHB010000015.1"/>
</dbReference>
<gene>
    <name evidence="1" type="ORF">GCM10023187_50560</name>
</gene>
<protein>
    <recommendedName>
        <fullName evidence="3">CarboxypepD_reg-like domain-containing protein</fullName>
    </recommendedName>
</protein>
<accession>A0ABP8KXC3</accession>
<comment type="caution">
    <text evidence="1">The sequence shown here is derived from an EMBL/GenBank/DDBJ whole genome shotgun (WGS) entry which is preliminary data.</text>
</comment>
<proteinExistence type="predicted"/>
<dbReference type="InterPro" id="IPR008969">
    <property type="entry name" value="CarboxyPept-like_regulatory"/>
</dbReference>